<name>E9J806_SOLIN</name>
<feature type="region of interest" description="Disordered" evidence="2">
    <location>
        <begin position="232"/>
        <end position="256"/>
    </location>
</feature>
<evidence type="ECO:0000256" key="1">
    <source>
        <dbReference type="SAM" id="Coils"/>
    </source>
</evidence>
<keyword evidence="1" id="KW-0175">Coiled coil</keyword>
<sequence length="398" mass="48371">MREWIEDMRKRLDNLEKRVEEIEKGRGRVEKEKGEREKDKGEKIEQIQVRGKGEMKEGEERMRRLELEREKREREERKRNIIIKGIRVKEEGKEELKREIGKIVEATGAVARVKRVRGIGNKDNGRGVMVWVKFANVREKIDVMKGKTKLREWIVDDLTEKERRIEWLIKREAERNRKKGKKVRVGYMKMWIEDKLWIWDEIKDELREWRGRDVREEERGKRRRKRKRFFSKGGGVGEGEKDGIKGNRKYDRKRNRKRRDGKEYKVGFWNVAGMENKEEDFRKKLKEWDVMFLNETWLQKKGWKRVQRWLPKGYVWEVQKAGRKSKKGRAMGRMIMGIRDGIKREKENWERREVGLQVTKVNLGGERWKLVGVYVNLYGDLEEKTRQLREWMEEKEEG</sequence>
<reference evidence="3" key="1">
    <citation type="journal article" date="2011" name="Proc. Natl. Acad. Sci. U.S.A.">
        <title>The genome of the fire ant Solenopsis invicta.</title>
        <authorList>
            <person name="Wurm Y."/>
            <person name="Wang J."/>
            <person name="Riba-Grognuz O."/>
            <person name="Corona M."/>
            <person name="Nygaard S."/>
            <person name="Hunt B.G."/>
            <person name="Ingram K.K."/>
            <person name="Falquet L."/>
            <person name="Nipitwattanaphon M."/>
            <person name="Gotzek D."/>
            <person name="Dijkstra M.B."/>
            <person name="Oettler J."/>
            <person name="Comtesse F."/>
            <person name="Shih C.J."/>
            <person name="Wu W.J."/>
            <person name="Yang C.C."/>
            <person name="Thomas J."/>
            <person name="Beaudoing E."/>
            <person name="Pradervand S."/>
            <person name="Flegel V."/>
            <person name="Cook E.D."/>
            <person name="Fabbretti R."/>
            <person name="Stockinger H."/>
            <person name="Long L."/>
            <person name="Farmerie W.G."/>
            <person name="Oakey J."/>
            <person name="Boomsma J.J."/>
            <person name="Pamilo P."/>
            <person name="Yi S.V."/>
            <person name="Heinze J."/>
            <person name="Goodisman M.A."/>
            <person name="Farinelli L."/>
            <person name="Harshman K."/>
            <person name="Hulo N."/>
            <person name="Cerutti L."/>
            <person name="Xenarios I."/>
            <person name="Shoemaker D."/>
            <person name="Keller L."/>
        </authorList>
    </citation>
    <scope>NUCLEOTIDE SEQUENCE [LARGE SCALE GENOMIC DNA]</scope>
</reference>
<dbReference type="HOGENOM" id="CLU_693686_0_0_1"/>
<dbReference type="InterPro" id="IPR036691">
    <property type="entry name" value="Endo/exonu/phosph_ase_sf"/>
</dbReference>
<evidence type="ECO:0008006" key="4">
    <source>
        <dbReference type="Google" id="ProtNLM"/>
    </source>
</evidence>
<feature type="coiled-coil region" evidence="1">
    <location>
        <begin position="5"/>
        <end position="75"/>
    </location>
</feature>
<feature type="non-terminal residue" evidence="3">
    <location>
        <position position="398"/>
    </location>
</feature>
<proteinExistence type="predicted"/>
<dbReference type="OMA" id="RIEEEWW"/>
<protein>
    <recommendedName>
        <fullName evidence="4">Endonuclease/exonuclease/phosphatase domain-containing protein</fullName>
    </recommendedName>
</protein>
<feature type="compositionally biased region" description="Basic and acidic residues" evidence="2">
    <location>
        <begin position="238"/>
        <end position="249"/>
    </location>
</feature>
<gene>
    <name evidence="3" type="ORF">SINV_09401</name>
</gene>
<dbReference type="EMBL" id="GL768718">
    <property type="protein sequence ID" value="EFZ11047.1"/>
    <property type="molecule type" value="Genomic_DNA"/>
</dbReference>
<evidence type="ECO:0000256" key="2">
    <source>
        <dbReference type="SAM" id="MobiDB-lite"/>
    </source>
</evidence>
<dbReference type="Gene3D" id="3.60.10.10">
    <property type="entry name" value="Endonuclease/exonuclease/phosphatase"/>
    <property type="match status" value="1"/>
</dbReference>
<accession>E9J806</accession>
<evidence type="ECO:0000313" key="3">
    <source>
        <dbReference type="EMBL" id="EFZ11047.1"/>
    </source>
</evidence>
<dbReference type="AlphaFoldDB" id="E9J806"/>
<dbReference type="SUPFAM" id="SSF56219">
    <property type="entry name" value="DNase I-like"/>
    <property type="match status" value="1"/>
</dbReference>
<organism>
    <name type="scientific">Solenopsis invicta</name>
    <name type="common">Red imported fire ant</name>
    <name type="synonym">Solenopsis wagneri</name>
    <dbReference type="NCBI Taxonomy" id="13686"/>
    <lineage>
        <taxon>Eukaryota</taxon>
        <taxon>Metazoa</taxon>
        <taxon>Ecdysozoa</taxon>
        <taxon>Arthropoda</taxon>
        <taxon>Hexapoda</taxon>
        <taxon>Insecta</taxon>
        <taxon>Pterygota</taxon>
        <taxon>Neoptera</taxon>
        <taxon>Endopterygota</taxon>
        <taxon>Hymenoptera</taxon>
        <taxon>Apocrita</taxon>
        <taxon>Aculeata</taxon>
        <taxon>Formicoidea</taxon>
        <taxon>Formicidae</taxon>
        <taxon>Myrmicinae</taxon>
        <taxon>Solenopsis</taxon>
    </lineage>
</organism>